<organism evidence="2 3">
    <name type="scientific">Ancylostoma ceylanicum</name>
    <dbReference type="NCBI Taxonomy" id="53326"/>
    <lineage>
        <taxon>Eukaryota</taxon>
        <taxon>Metazoa</taxon>
        <taxon>Ecdysozoa</taxon>
        <taxon>Nematoda</taxon>
        <taxon>Chromadorea</taxon>
        <taxon>Rhabditida</taxon>
        <taxon>Rhabditina</taxon>
        <taxon>Rhabditomorpha</taxon>
        <taxon>Strongyloidea</taxon>
        <taxon>Ancylostomatidae</taxon>
        <taxon>Ancylostomatinae</taxon>
        <taxon>Ancylostoma</taxon>
    </lineage>
</organism>
<feature type="region of interest" description="Disordered" evidence="1">
    <location>
        <begin position="96"/>
        <end position="145"/>
    </location>
</feature>
<accession>A0A016VUH7</accession>
<dbReference type="AlphaFoldDB" id="A0A016VUH7"/>
<feature type="compositionally biased region" description="Basic and acidic residues" evidence="1">
    <location>
        <begin position="116"/>
        <end position="137"/>
    </location>
</feature>
<evidence type="ECO:0000256" key="1">
    <source>
        <dbReference type="SAM" id="MobiDB-lite"/>
    </source>
</evidence>
<evidence type="ECO:0000313" key="2">
    <source>
        <dbReference type="EMBL" id="EYC31254.1"/>
    </source>
</evidence>
<evidence type="ECO:0000313" key="3">
    <source>
        <dbReference type="Proteomes" id="UP000024635"/>
    </source>
</evidence>
<proteinExistence type="predicted"/>
<name>A0A016VUH7_9BILA</name>
<dbReference type="EMBL" id="JARK01001340">
    <property type="protein sequence ID" value="EYC31254.1"/>
    <property type="molecule type" value="Genomic_DNA"/>
</dbReference>
<keyword evidence="3" id="KW-1185">Reference proteome</keyword>
<protein>
    <submittedName>
        <fullName evidence="2">Uncharacterized protein</fullName>
    </submittedName>
</protein>
<reference evidence="3" key="1">
    <citation type="journal article" date="2015" name="Nat. Genet.">
        <title>The genome and transcriptome of the zoonotic hookworm Ancylostoma ceylanicum identify infection-specific gene families.</title>
        <authorList>
            <person name="Schwarz E.M."/>
            <person name="Hu Y."/>
            <person name="Antoshechkin I."/>
            <person name="Miller M.M."/>
            <person name="Sternberg P.W."/>
            <person name="Aroian R.V."/>
        </authorList>
    </citation>
    <scope>NUCLEOTIDE SEQUENCE</scope>
    <source>
        <strain evidence="3">HY135</strain>
    </source>
</reference>
<dbReference type="Proteomes" id="UP000024635">
    <property type="component" value="Unassembled WGS sequence"/>
</dbReference>
<sequence>MLLNLPEDVNGGIYPEPGDLAPQGRRRVTWWPYKGPKHSGGRVKPTPSVLLKSCEYRFLSVLDRPTDRSQPAYTTDMPAILDNLRKSISSKIFKNKDDEYHPRDEEELDAQRVAQRRRERERSRSEATKLRAALAHDHKSKSAKKHGSHEHGLYVSFLDILIRLLELYVKLFDLHHIFYFSRLN</sequence>
<gene>
    <name evidence="2" type="primary">Acey_s0004.g2054</name>
    <name evidence="2" type="ORF">Y032_0004g2054</name>
</gene>
<dbReference type="OrthoDB" id="5866417at2759"/>
<comment type="caution">
    <text evidence="2">The sequence shown here is derived from an EMBL/GenBank/DDBJ whole genome shotgun (WGS) entry which is preliminary data.</text>
</comment>